<dbReference type="RefSeq" id="WP_348826626.1">
    <property type="nucleotide sequence ID" value="NZ_CP098827.1"/>
</dbReference>
<name>A0AAU7KD11_9GAMM</name>
<proteinExistence type="predicted"/>
<evidence type="ECO:0000313" key="1">
    <source>
        <dbReference type="EMBL" id="XBO69469.1"/>
    </source>
</evidence>
<accession>A0AAU7KD11</accession>
<organism evidence="1">
    <name type="scientific">Halomonas sp. RT37</name>
    <dbReference type="NCBI Taxonomy" id="2950872"/>
    <lineage>
        <taxon>Bacteria</taxon>
        <taxon>Pseudomonadati</taxon>
        <taxon>Pseudomonadota</taxon>
        <taxon>Gammaproteobacteria</taxon>
        <taxon>Oceanospirillales</taxon>
        <taxon>Halomonadaceae</taxon>
        <taxon>Halomonas</taxon>
    </lineage>
</organism>
<gene>
    <name evidence="1" type="ORF">NFG58_12615</name>
</gene>
<reference evidence="1" key="1">
    <citation type="submission" date="2022-06" db="EMBL/GenBank/DDBJ databases">
        <title>A novel DMS-producing enzyme.</title>
        <authorList>
            <person name="Zhang Y."/>
        </authorList>
    </citation>
    <scope>NUCLEOTIDE SEQUENCE</scope>
    <source>
        <strain evidence="1">RT37</strain>
    </source>
</reference>
<dbReference type="AlphaFoldDB" id="A0AAU7KD11"/>
<protein>
    <submittedName>
        <fullName evidence="1">Uncharacterized protein</fullName>
    </submittedName>
</protein>
<dbReference type="EMBL" id="CP098827">
    <property type="protein sequence ID" value="XBO69469.1"/>
    <property type="molecule type" value="Genomic_DNA"/>
</dbReference>
<sequence>MSDIRPISASSSNPDDVYRLLVMTHCMAGSLAIAKKDGWRLARTATFPSYVMTVWTNGIVDIGAETDKDYGGTPEHHRYWLNKAEQE</sequence>